<dbReference type="InterPro" id="IPR017552">
    <property type="entry name" value="PHI/rmpB"/>
</dbReference>
<keyword evidence="4" id="KW-1185">Reference proteome</keyword>
<accession>A0A0R2NG13</accession>
<dbReference type="PROSITE" id="PS51464">
    <property type="entry name" value="SIS"/>
    <property type="match status" value="1"/>
</dbReference>
<dbReference type="SUPFAM" id="SSF53697">
    <property type="entry name" value="SIS domain"/>
    <property type="match status" value="1"/>
</dbReference>
<dbReference type="AlphaFoldDB" id="A0A0R2NG13"/>
<dbReference type="Proteomes" id="UP000051249">
    <property type="component" value="Unassembled WGS sequence"/>
</dbReference>
<dbReference type="PATRIC" id="fig|480391.4.peg.763"/>
<dbReference type="InterPro" id="IPR001347">
    <property type="entry name" value="SIS_dom"/>
</dbReference>
<dbReference type="Gene3D" id="3.40.50.10490">
    <property type="entry name" value="Glucose-6-phosphate isomerase like protein, domain 1"/>
    <property type="match status" value="1"/>
</dbReference>
<dbReference type="Pfam" id="PF01380">
    <property type="entry name" value="SIS"/>
    <property type="match status" value="1"/>
</dbReference>
<dbReference type="GO" id="GO:0016853">
    <property type="term" value="F:isomerase activity"/>
    <property type="evidence" value="ECO:0007669"/>
    <property type="project" value="UniProtKB-KW"/>
</dbReference>
<evidence type="ECO:0000259" key="2">
    <source>
        <dbReference type="PROSITE" id="PS51464"/>
    </source>
</evidence>
<keyword evidence="3" id="KW-0413">Isomerase</keyword>
<name>A0A0R2NG13_9LACO</name>
<evidence type="ECO:0000313" key="4">
    <source>
        <dbReference type="Proteomes" id="UP000051249"/>
    </source>
</evidence>
<dbReference type="InterPro" id="IPR046348">
    <property type="entry name" value="SIS_dom_sf"/>
</dbReference>
<dbReference type="GO" id="GO:0097367">
    <property type="term" value="F:carbohydrate derivative binding"/>
    <property type="evidence" value="ECO:0007669"/>
    <property type="project" value="InterPro"/>
</dbReference>
<evidence type="ECO:0000313" key="3">
    <source>
        <dbReference type="EMBL" id="KRO24769.1"/>
    </source>
</evidence>
<sequence length="187" mass="20471">MQEIILDQIIRELAQYSKKIDANRIHKLAKMCKKSKRIFIAGAGRSGFAARGFANRLMQLGLTTYFVGEPTTPSISKDDLLVIGSGSGNTDSLIANALKSKKQGALLATLTIYPDSKIGKISDLIINIPGETPKNESIDMSTAISLQPMGSLFEQLSWLTYDATIMDLMVLTNETSATMFKRHANLE</sequence>
<feature type="domain" description="SIS" evidence="2">
    <location>
        <begin position="28"/>
        <end position="174"/>
    </location>
</feature>
<dbReference type="CDD" id="cd05005">
    <property type="entry name" value="SIS_PHI"/>
    <property type="match status" value="1"/>
</dbReference>
<dbReference type="GO" id="GO:1901135">
    <property type="term" value="P:carbohydrate derivative metabolic process"/>
    <property type="evidence" value="ECO:0007669"/>
    <property type="project" value="InterPro"/>
</dbReference>
<dbReference type="EMBL" id="JQCQ01000022">
    <property type="protein sequence ID" value="KRO24769.1"/>
    <property type="molecule type" value="Genomic_DNA"/>
</dbReference>
<dbReference type="OrthoDB" id="9797832at2"/>
<comment type="caution">
    <text evidence="3">The sequence shown here is derived from an EMBL/GenBank/DDBJ whole genome shotgun (WGS) entry which is preliminary data.</text>
</comment>
<organism evidence="3 4">
    <name type="scientific">Pediococcus argentinicus</name>
    <dbReference type="NCBI Taxonomy" id="480391"/>
    <lineage>
        <taxon>Bacteria</taxon>
        <taxon>Bacillati</taxon>
        <taxon>Bacillota</taxon>
        <taxon>Bacilli</taxon>
        <taxon>Lactobacillales</taxon>
        <taxon>Lactobacillaceae</taxon>
        <taxon>Pediococcus</taxon>
    </lineage>
</organism>
<comment type="similarity">
    <text evidence="1">Belongs to the SIS family. PHI subfamily.</text>
</comment>
<protein>
    <submittedName>
        <fullName evidence="3">6-phospho 3-hexuloisomerase</fullName>
    </submittedName>
</protein>
<dbReference type="RefSeq" id="WP_057799831.1">
    <property type="nucleotide sequence ID" value="NZ_BJZZ01000021.1"/>
</dbReference>
<reference evidence="3 4" key="1">
    <citation type="journal article" date="2015" name="Genome Announc.">
        <title>Expanding the biotechnology potential of lactobacilli through comparative genomics of 213 strains and associated genera.</title>
        <authorList>
            <person name="Sun Z."/>
            <person name="Harris H.M."/>
            <person name="McCann A."/>
            <person name="Guo C."/>
            <person name="Argimon S."/>
            <person name="Zhang W."/>
            <person name="Yang X."/>
            <person name="Jeffery I.B."/>
            <person name="Cooney J.C."/>
            <person name="Kagawa T.F."/>
            <person name="Liu W."/>
            <person name="Song Y."/>
            <person name="Salvetti E."/>
            <person name="Wrobel A."/>
            <person name="Rasinkangas P."/>
            <person name="Parkhill J."/>
            <person name="Rea M.C."/>
            <person name="O'Sullivan O."/>
            <person name="Ritari J."/>
            <person name="Douillard F.P."/>
            <person name="Paul Ross R."/>
            <person name="Yang R."/>
            <person name="Briner A.E."/>
            <person name="Felis G.E."/>
            <person name="de Vos W.M."/>
            <person name="Barrangou R."/>
            <person name="Klaenhammer T.R."/>
            <person name="Caufield P.W."/>
            <person name="Cui Y."/>
            <person name="Zhang H."/>
            <person name="O'Toole P.W."/>
        </authorList>
    </citation>
    <scope>NUCLEOTIDE SEQUENCE [LARGE SCALE GENOMIC DNA]</scope>
    <source>
        <strain evidence="3 4">DSM 23026</strain>
    </source>
</reference>
<dbReference type="NCBIfam" id="TIGR03127">
    <property type="entry name" value="RuMP_HxlB"/>
    <property type="match status" value="1"/>
</dbReference>
<gene>
    <name evidence="3" type="ORF">IV88_GL000752</name>
</gene>
<dbReference type="PANTHER" id="PTHR43443">
    <property type="entry name" value="3-HEXULOSE-6-PHOSPHATE ISOMERASE"/>
    <property type="match status" value="1"/>
</dbReference>
<evidence type="ECO:0000256" key="1">
    <source>
        <dbReference type="ARBA" id="ARBA00009235"/>
    </source>
</evidence>
<proteinExistence type="inferred from homology"/>
<dbReference type="PANTHER" id="PTHR43443:SF1">
    <property type="entry name" value="3-HEXULOSE-6-PHOSPHATE ISOMERASE"/>
    <property type="match status" value="1"/>
</dbReference>